<comment type="caution">
    <text evidence="1">The sequence shown here is derived from an EMBL/GenBank/DDBJ whole genome shotgun (WGS) entry which is preliminary data.</text>
</comment>
<gene>
    <name evidence="1" type="ORF">ACHAXA_005640</name>
</gene>
<proteinExistence type="predicted"/>
<dbReference type="EMBL" id="JALLPB020000323">
    <property type="protein sequence ID" value="KAL3810498.1"/>
    <property type="molecule type" value="Genomic_DNA"/>
</dbReference>
<organism evidence="1 2">
    <name type="scientific">Cyclostephanos tholiformis</name>
    <dbReference type="NCBI Taxonomy" id="382380"/>
    <lineage>
        <taxon>Eukaryota</taxon>
        <taxon>Sar</taxon>
        <taxon>Stramenopiles</taxon>
        <taxon>Ochrophyta</taxon>
        <taxon>Bacillariophyta</taxon>
        <taxon>Coscinodiscophyceae</taxon>
        <taxon>Thalassiosirophycidae</taxon>
        <taxon>Stephanodiscales</taxon>
        <taxon>Stephanodiscaceae</taxon>
        <taxon>Cyclostephanos</taxon>
    </lineage>
</organism>
<reference evidence="1 2" key="1">
    <citation type="submission" date="2024-10" db="EMBL/GenBank/DDBJ databases">
        <title>Updated reference genomes for cyclostephanoid diatoms.</title>
        <authorList>
            <person name="Roberts W.R."/>
            <person name="Alverson A.J."/>
        </authorList>
    </citation>
    <scope>NUCLEOTIDE SEQUENCE [LARGE SCALE GENOMIC DNA]</scope>
    <source>
        <strain evidence="1 2">AJA228-03</strain>
    </source>
</reference>
<keyword evidence="2" id="KW-1185">Reference proteome</keyword>
<sequence>MGVVAYLSIDSSFVSPFSPRSTCQGLGTSISKSISPSSLSSLAKTPSEPNAKSYPTLSPPANAHVRINTEVPVIRISVCAGELCQCQGEKYEVTGGAADAAIKALQSFDFSFPVDEVGCMGACGMGTMIAIDYENGDSIMTDGLESTLKELGIRRKTDPFAFETWNTIIESNEAKDEASLVRPPLLADARDRMRQEVADEVENPWIKMASYLARKAAGKIFGPE</sequence>
<dbReference type="AlphaFoldDB" id="A0ABD3RBZ9"/>
<dbReference type="Gene3D" id="3.40.30.10">
    <property type="entry name" value="Glutaredoxin"/>
    <property type="match status" value="1"/>
</dbReference>
<name>A0ABD3RBZ9_9STRA</name>
<dbReference type="Pfam" id="PF01257">
    <property type="entry name" value="2Fe-2S_thioredx"/>
    <property type="match status" value="1"/>
</dbReference>
<evidence type="ECO:0000313" key="1">
    <source>
        <dbReference type="EMBL" id="KAL3810498.1"/>
    </source>
</evidence>
<dbReference type="Proteomes" id="UP001530377">
    <property type="component" value="Unassembled WGS sequence"/>
</dbReference>
<protein>
    <submittedName>
        <fullName evidence="1">Uncharacterized protein</fullName>
    </submittedName>
</protein>
<accession>A0ABD3RBZ9</accession>
<evidence type="ECO:0000313" key="2">
    <source>
        <dbReference type="Proteomes" id="UP001530377"/>
    </source>
</evidence>